<keyword evidence="23" id="KW-1185">Reference proteome</keyword>
<evidence type="ECO:0000256" key="4">
    <source>
        <dbReference type="ARBA" id="ARBA00022525"/>
    </source>
</evidence>
<evidence type="ECO:0000256" key="1">
    <source>
        <dbReference type="ARBA" id="ARBA00004613"/>
    </source>
</evidence>
<keyword evidence="8" id="KW-0325">Glycoprotein</keyword>
<evidence type="ECO:0000256" key="12">
    <source>
        <dbReference type="ARBA" id="ARBA00039154"/>
    </source>
</evidence>
<dbReference type="AlphaFoldDB" id="A0A7J6C1N1"/>
<keyword evidence="7" id="KW-1015">Disulfide bond</keyword>
<keyword evidence="19" id="KW-0472">Membrane</keyword>
<dbReference type="InterPro" id="IPR019819">
    <property type="entry name" value="Carboxylesterase_B_CS"/>
</dbReference>
<dbReference type="InterPro" id="IPR019826">
    <property type="entry name" value="Carboxylesterase_B_AS"/>
</dbReference>
<dbReference type="Gene3D" id="3.40.50.1820">
    <property type="entry name" value="alpha/beta hydrolase"/>
    <property type="match status" value="1"/>
</dbReference>
<name>A0A7J6C1N1_9TELE</name>
<comment type="catalytic activity">
    <reaction evidence="9">
        <text>an acylcholine + H2O = a carboxylate + choline + H(+)</text>
        <dbReference type="Rhea" id="RHEA:21964"/>
        <dbReference type="ChEBI" id="CHEBI:15354"/>
        <dbReference type="ChEBI" id="CHEBI:15377"/>
        <dbReference type="ChEBI" id="CHEBI:15378"/>
        <dbReference type="ChEBI" id="CHEBI:29067"/>
        <dbReference type="ChEBI" id="CHEBI:35287"/>
        <dbReference type="EC" id="3.1.1.8"/>
    </reaction>
</comment>
<dbReference type="PROSITE" id="PS00122">
    <property type="entry name" value="CARBOXYLESTERASE_B_1"/>
    <property type="match status" value="1"/>
</dbReference>
<evidence type="ECO:0000256" key="13">
    <source>
        <dbReference type="ARBA" id="ARBA00040396"/>
    </source>
</evidence>
<comment type="caution">
    <text evidence="22">The sequence shown here is derived from an EMBL/GenBank/DDBJ whole genome shotgun (WGS) entry which is preliminary data.</text>
</comment>
<evidence type="ECO:0000256" key="7">
    <source>
        <dbReference type="ARBA" id="ARBA00023157"/>
    </source>
</evidence>
<dbReference type="InterPro" id="IPR014788">
    <property type="entry name" value="AChE_tetra"/>
</dbReference>
<dbReference type="PANTHER" id="PTHR43918:SF5">
    <property type="entry name" value="CHOLINESTERASE"/>
    <property type="match status" value="1"/>
</dbReference>
<dbReference type="GO" id="GO:0005886">
    <property type="term" value="C:plasma membrane"/>
    <property type="evidence" value="ECO:0007669"/>
    <property type="project" value="TreeGrafter"/>
</dbReference>
<evidence type="ECO:0000259" key="20">
    <source>
        <dbReference type="Pfam" id="PF00135"/>
    </source>
</evidence>
<evidence type="ECO:0000313" key="22">
    <source>
        <dbReference type="EMBL" id="KAF4101110.1"/>
    </source>
</evidence>
<keyword evidence="19" id="KW-1133">Transmembrane helix</keyword>
<comment type="similarity">
    <text evidence="2">Belongs to the type-B carboxylesterase/lipase family.</text>
</comment>
<dbReference type="InterPro" id="IPR029058">
    <property type="entry name" value="AB_hydrolase_fold"/>
</dbReference>
<gene>
    <name evidence="22" type="ORF">G5714_017542</name>
</gene>
<evidence type="ECO:0000256" key="6">
    <source>
        <dbReference type="ARBA" id="ARBA00022801"/>
    </source>
</evidence>
<dbReference type="GO" id="GO:0003990">
    <property type="term" value="F:acetylcholinesterase activity"/>
    <property type="evidence" value="ECO:0007669"/>
    <property type="project" value="TreeGrafter"/>
</dbReference>
<dbReference type="CDD" id="cd00312">
    <property type="entry name" value="Esterase_lipase"/>
    <property type="match status" value="1"/>
</dbReference>
<evidence type="ECO:0000256" key="9">
    <source>
        <dbReference type="ARBA" id="ARBA00036543"/>
    </source>
</evidence>
<keyword evidence="19" id="KW-0812">Transmembrane</keyword>
<keyword evidence="5" id="KW-0597">Phosphoprotein</keyword>
<dbReference type="SUPFAM" id="SSF53474">
    <property type="entry name" value="alpha/beta-Hydrolases"/>
    <property type="match status" value="1"/>
</dbReference>
<dbReference type="FunFam" id="3.40.50.1820:FF:000029">
    <property type="entry name" value="Acetylcholinesterase"/>
    <property type="match status" value="1"/>
</dbReference>
<dbReference type="EMBL" id="JAAMOB010000018">
    <property type="protein sequence ID" value="KAF4101110.1"/>
    <property type="molecule type" value="Genomic_DNA"/>
</dbReference>
<accession>A0A7J6C1N1</accession>
<dbReference type="PROSITE" id="PS00941">
    <property type="entry name" value="CARBOXYLESTERASE_B_2"/>
    <property type="match status" value="1"/>
</dbReference>
<feature type="transmembrane region" description="Helical" evidence="19">
    <location>
        <begin position="12"/>
        <end position="30"/>
    </location>
</feature>
<feature type="domain" description="Acetylcholinesterase tetramerisation" evidence="21">
    <location>
        <begin position="746"/>
        <end position="781"/>
    </location>
</feature>
<dbReference type="PANTHER" id="PTHR43918">
    <property type="entry name" value="ACETYLCHOLINESTERASE"/>
    <property type="match status" value="1"/>
</dbReference>
<feature type="active site" description="Charge relay system" evidence="18">
    <location>
        <position position="650"/>
    </location>
</feature>
<keyword evidence="4" id="KW-0964">Secreted</keyword>
<dbReference type="GO" id="GO:0006581">
    <property type="term" value="P:acetylcholine catabolic process"/>
    <property type="evidence" value="ECO:0007669"/>
    <property type="project" value="TreeGrafter"/>
</dbReference>
<evidence type="ECO:0000256" key="2">
    <source>
        <dbReference type="ARBA" id="ARBA00005964"/>
    </source>
</evidence>
<dbReference type="GO" id="GO:0019695">
    <property type="term" value="P:choline metabolic process"/>
    <property type="evidence" value="ECO:0007669"/>
    <property type="project" value="TreeGrafter"/>
</dbReference>
<dbReference type="EC" id="3.1.1.8" evidence="12"/>
<keyword evidence="3" id="KW-0719">Serine esterase</keyword>
<dbReference type="ESTHER" id="9tele-a0a7j6c1n1">
    <property type="family name" value="BCHE"/>
</dbReference>
<reference evidence="22 23" key="1">
    <citation type="submission" date="2020-04" db="EMBL/GenBank/DDBJ databases">
        <title>Chromosome-level genome assembly of a cyprinid fish Onychostoma macrolepis by integration of Nanopore Sequencing, Bionano and Hi-C technology.</title>
        <authorList>
            <person name="Wang D."/>
        </authorList>
    </citation>
    <scope>NUCLEOTIDE SEQUENCE [LARGE SCALE GENOMIC DNA]</scope>
    <source>
        <strain evidence="22">SWU-2019</strain>
        <tissue evidence="22">Muscle</tissue>
    </source>
</reference>
<comment type="function">
    <text evidence="10">Esterase with broad substrate specificity. Contributes to the inactivation of the neurotransmitter acetylcholine. Can degrade neurotoxic organophosphate esters.</text>
</comment>
<evidence type="ECO:0000256" key="14">
    <source>
        <dbReference type="ARBA" id="ARBA00041860"/>
    </source>
</evidence>
<protein>
    <recommendedName>
        <fullName evidence="13">Cholinesterase</fullName>
        <ecNumber evidence="12">3.1.1.8</ecNumber>
    </recommendedName>
    <alternativeName>
        <fullName evidence="14">Acylcholine acylhydrolase</fullName>
    </alternativeName>
    <alternativeName>
        <fullName evidence="16">Butyrylcholine esterase</fullName>
    </alternativeName>
    <alternativeName>
        <fullName evidence="17">Choline esterase II</fullName>
    </alternativeName>
    <alternativeName>
        <fullName evidence="15">Pseudocholinesterase</fullName>
    </alternativeName>
</protein>
<feature type="active site" description="Charge relay system" evidence="18">
    <location>
        <position position="537"/>
    </location>
</feature>
<comment type="subcellular location">
    <subcellularLocation>
        <location evidence="1">Secreted</location>
    </subcellularLocation>
</comment>
<dbReference type="Pfam" id="PF08674">
    <property type="entry name" value="AChE_tetra"/>
    <property type="match status" value="1"/>
</dbReference>
<evidence type="ECO:0000256" key="5">
    <source>
        <dbReference type="ARBA" id="ARBA00022553"/>
    </source>
</evidence>
<organism evidence="22 23">
    <name type="scientific">Onychostoma macrolepis</name>
    <dbReference type="NCBI Taxonomy" id="369639"/>
    <lineage>
        <taxon>Eukaryota</taxon>
        <taxon>Metazoa</taxon>
        <taxon>Chordata</taxon>
        <taxon>Craniata</taxon>
        <taxon>Vertebrata</taxon>
        <taxon>Euteleostomi</taxon>
        <taxon>Actinopterygii</taxon>
        <taxon>Neopterygii</taxon>
        <taxon>Teleostei</taxon>
        <taxon>Ostariophysi</taxon>
        <taxon>Cypriniformes</taxon>
        <taxon>Cyprinidae</taxon>
        <taxon>Acrossocheilinae</taxon>
        <taxon>Onychostoma</taxon>
    </lineage>
</organism>
<evidence type="ECO:0000256" key="18">
    <source>
        <dbReference type="PIRSR" id="PIRSR600997-1"/>
    </source>
</evidence>
<dbReference type="Proteomes" id="UP000579812">
    <property type="component" value="Unassembled WGS sequence"/>
</dbReference>
<feature type="domain" description="Carboxylesterase type B" evidence="20">
    <location>
        <begin position="207"/>
        <end position="731"/>
    </location>
</feature>
<evidence type="ECO:0000256" key="15">
    <source>
        <dbReference type="ARBA" id="ARBA00041941"/>
    </source>
</evidence>
<comment type="subunit">
    <text evidence="11">Homotetramer; disulfide-linked. Dimer of dimers.</text>
</comment>
<dbReference type="InterPro" id="IPR000997">
    <property type="entry name" value="Cholinesterase"/>
</dbReference>
<dbReference type="Pfam" id="PF00135">
    <property type="entry name" value="COesterase"/>
    <property type="match status" value="1"/>
</dbReference>
<sequence>MVEWKNGNYSGHAAVITLYMCVTCYMNVYVHVNSIKASPKAIREVQASLWYRRVSFINKARDGRQIPLSWLRGLGHPVTQLPFWPPELADSRPREVSSAHASLDPLLRLVWVVRDPPLYHTAPFRFIFLIHPQNGDISKPREFRSWTRRAHCAQEVDQTPVTNRENPKHTGNHHLTGLEDIMMGIHIKATLLILALLFLQLAAGQDELIVSTDKGKVRGLRLPLPGGSEYVAAFLGIPYAKPPLNQLRFRQPEPAEVWNGIRDATQYSNSCFQNPDTLYPGFPGAEMWNPNTRISEDCLYLNVWTPSTDLQNRAKPFVPVMVWIYGGGFSTGTASLDVYDGRFLSHSQQVVVVSMNYRVGALGFLSLPESESIKGNAGLFDQRLALSWVSRNIAAFGGDPSSVTLFGESAGAGSVGHHLLSQGSHGLFTRAILQSGSPNAVWAAVEPAQAWNRSLTLAQRLNCPLGSSADEMEACLRAVEPEKIVNRQFEVILDPVIISVPFPPTVDGEFLADMPSVLIQSGHLLKTELLLGLNRDEGTYFLVYGAPGFGIHNQSLINRDQFLGGVSLGLPGFSYIAREAAVLQYTDWTDEQSKPKNREALGWLVGDGYFSCPLLDFARRFVENGGSARLFLFNHRSSFNPWPGWMGVMHGDEIPFVFGIPLNQTFGFSKEEEALSRRIMEHWSNFARSGDPSVEGADWPPFMLEHQQYVTLNTGLSQTLRMLRAQQCKFWDSFLPKLEYVTASIDEVELQWKSQFHRWHSYMLDWKNQFNDYASVKKQQCEGL</sequence>
<proteinExistence type="inferred from homology"/>
<evidence type="ECO:0000256" key="17">
    <source>
        <dbReference type="ARBA" id="ARBA00042391"/>
    </source>
</evidence>
<evidence type="ECO:0000259" key="21">
    <source>
        <dbReference type="Pfam" id="PF08674"/>
    </source>
</evidence>
<evidence type="ECO:0000256" key="8">
    <source>
        <dbReference type="ARBA" id="ARBA00023180"/>
    </source>
</evidence>
<dbReference type="InterPro" id="IPR002018">
    <property type="entry name" value="CarbesteraseB"/>
</dbReference>
<evidence type="ECO:0000256" key="10">
    <source>
        <dbReference type="ARBA" id="ARBA00037444"/>
    </source>
</evidence>
<keyword evidence="6" id="KW-0378">Hydrolase</keyword>
<dbReference type="PRINTS" id="PR00878">
    <property type="entry name" value="CHOLNESTRASE"/>
</dbReference>
<evidence type="ECO:0000256" key="3">
    <source>
        <dbReference type="ARBA" id="ARBA00022487"/>
    </source>
</evidence>
<evidence type="ECO:0000256" key="16">
    <source>
        <dbReference type="ARBA" id="ARBA00042339"/>
    </source>
</evidence>
<dbReference type="GO" id="GO:0005615">
    <property type="term" value="C:extracellular space"/>
    <property type="evidence" value="ECO:0007669"/>
    <property type="project" value="TreeGrafter"/>
</dbReference>
<feature type="active site" description="Acyl-ester intermediate" evidence="18">
    <location>
        <position position="409"/>
    </location>
</feature>
<dbReference type="InterPro" id="IPR050654">
    <property type="entry name" value="AChE-related_enzymes"/>
</dbReference>
<evidence type="ECO:0000256" key="11">
    <source>
        <dbReference type="ARBA" id="ARBA00038819"/>
    </source>
</evidence>
<evidence type="ECO:0000313" key="23">
    <source>
        <dbReference type="Proteomes" id="UP000579812"/>
    </source>
</evidence>
<evidence type="ECO:0000256" key="19">
    <source>
        <dbReference type="SAM" id="Phobius"/>
    </source>
</evidence>